<gene>
    <name evidence="4" type="ORF">LF1_30210</name>
</gene>
<organism evidence="4 5">
    <name type="scientific">Rubripirellula obstinata</name>
    <dbReference type="NCBI Taxonomy" id="406547"/>
    <lineage>
        <taxon>Bacteria</taxon>
        <taxon>Pseudomonadati</taxon>
        <taxon>Planctomycetota</taxon>
        <taxon>Planctomycetia</taxon>
        <taxon>Pirellulales</taxon>
        <taxon>Pirellulaceae</taxon>
        <taxon>Rubripirellula</taxon>
    </lineage>
</organism>
<comment type="caution">
    <text evidence="4">The sequence shown here is derived from an EMBL/GenBank/DDBJ whole genome shotgun (WGS) entry which is preliminary data.</text>
</comment>
<sequence length="226" mass="24690">MVKLTWLSHASWIIETNQHRVLLDPFFTDNPAAKVSADDFRDNVSHILVSHGHFDHVADVETIARRCGSNVVANFEVASWFGEKGIESTTPMNFGGQVDLPFGKVKMVPAVHSSGMPDGKDGGNPAGFILTIDGKRIYFACDTAYFGDMKFYAAGVDVAVLPIGDQFTMGVDDSIEVVKLIEPKMVLPTHYGTWPPIEQDANAWANRVKETGSDAKVLAVGESYEI</sequence>
<accession>A0A5B1CJM3</accession>
<dbReference type="AlphaFoldDB" id="A0A5B1CJM3"/>
<evidence type="ECO:0000256" key="2">
    <source>
        <dbReference type="HAMAP-Rule" id="MF_00457"/>
    </source>
</evidence>
<comment type="similarity">
    <text evidence="2">Belongs to the UPF0173 family.</text>
</comment>
<dbReference type="PANTHER" id="PTHR43546">
    <property type="entry name" value="UPF0173 METAL-DEPENDENT HYDROLASE MJ1163-RELATED"/>
    <property type="match status" value="1"/>
</dbReference>
<evidence type="ECO:0000313" key="4">
    <source>
        <dbReference type="EMBL" id="KAA1260481.1"/>
    </source>
</evidence>
<dbReference type="PANTHER" id="PTHR43546:SF3">
    <property type="entry name" value="UPF0173 METAL-DEPENDENT HYDROLASE MJ1163"/>
    <property type="match status" value="1"/>
</dbReference>
<evidence type="ECO:0000259" key="3">
    <source>
        <dbReference type="SMART" id="SM00849"/>
    </source>
</evidence>
<dbReference type="Proteomes" id="UP000322699">
    <property type="component" value="Unassembled WGS sequence"/>
</dbReference>
<proteinExistence type="inferred from homology"/>
<keyword evidence="1 2" id="KW-0378">Hydrolase</keyword>
<dbReference type="EMBL" id="VRLW01000001">
    <property type="protein sequence ID" value="KAA1260481.1"/>
    <property type="molecule type" value="Genomic_DNA"/>
</dbReference>
<dbReference type="InterPro" id="IPR022877">
    <property type="entry name" value="UPF0173"/>
</dbReference>
<dbReference type="SUPFAM" id="SSF56281">
    <property type="entry name" value="Metallo-hydrolase/oxidoreductase"/>
    <property type="match status" value="1"/>
</dbReference>
<dbReference type="InterPro" id="IPR001279">
    <property type="entry name" value="Metallo-B-lactamas"/>
</dbReference>
<dbReference type="InterPro" id="IPR036866">
    <property type="entry name" value="RibonucZ/Hydroxyglut_hydro"/>
</dbReference>
<feature type="domain" description="Metallo-beta-lactamase" evidence="3">
    <location>
        <begin position="8"/>
        <end position="190"/>
    </location>
</feature>
<dbReference type="HAMAP" id="MF_00457">
    <property type="entry name" value="UPF0173"/>
    <property type="match status" value="1"/>
</dbReference>
<evidence type="ECO:0000256" key="1">
    <source>
        <dbReference type="ARBA" id="ARBA00022801"/>
    </source>
</evidence>
<dbReference type="OrthoDB" id="9789133at2"/>
<reference evidence="4 5" key="1">
    <citation type="submission" date="2019-08" db="EMBL/GenBank/DDBJ databases">
        <title>Deep-cultivation of Planctomycetes and their phenomic and genomic characterization uncovers novel biology.</title>
        <authorList>
            <person name="Wiegand S."/>
            <person name="Jogler M."/>
            <person name="Boedeker C."/>
            <person name="Pinto D."/>
            <person name="Vollmers J."/>
            <person name="Rivas-Marin E."/>
            <person name="Kohn T."/>
            <person name="Peeters S.H."/>
            <person name="Heuer A."/>
            <person name="Rast P."/>
            <person name="Oberbeckmann S."/>
            <person name="Bunk B."/>
            <person name="Jeske O."/>
            <person name="Meyerdierks A."/>
            <person name="Storesund J.E."/>
            <person name="Kallscheuer N."/>
            <person name="Luecker S."/>
            <person name="Lage O.M."/>
            <person name="Pohl T."/>
            <person name="Merkel B.J."/>
            <person name="Hornburger P."/>
            <person name="Mueller R.-W."/>
            <person name="Bruemmer F."/>
            <person name="Labrenz M."/>
            <person name="Spormann A.M."/>
            <person name="Op Den Camp H."/>
            <person name="Overmann J."/>
            <person name="Amann R."/>
            <person name="Jetten M.S.M."/>
            <person name="Mascher T."/>
            <person name="Medema M.H."/>
            <person name="Devos D.P."/>
            <person name="Kaster A.-K."/>
            <person name="Ovreas L."/>
            <person name="Rohde M."/>
            <person name="Galperin M.Y."/>
            <person name="Jogler C."/>
        </authorList>
    </citation>
    <scope>NUCLEOTIDE SEQUENCE [LARGE SCALE GENOMIC DNA]</scope>
    <source>
        <strain evidence="4 5">LF1</strain>
    </source>
</reference>
<evidence type="ECO:0000313" key="5">
    <source>
        <dbReference type="Proteomes" id="UP000322699"/>
    </source>
</evidence>
<dbReference type="InterPro" id="IPR050114">
    <property type="entry name" value="UPF0173_UPF0282_UlaG_hydrolase"/>
</dbReference>
<dbReference type="Gene3D" id="3.60.15.10">
    <property type="entry name" value="Ribonuclease Z/Hydroxyacylglutathione hydrolase-like"/>
    <property type="match status" value="1"/>
</dbReference>
<dbReference type="RefSeq" id="WP_068258059.1">
    <property type="nucleotide sequence ID" value="NZ_LWSK01000002.1"/>
</dbReference>
<name>A0A5B1CJM3_9BACT</name>
<dbReference type="SMART" id="SM00849">
    <property type="entry name" value="Lactamase_B"/>
    <property type="match status" value="1"/>
</dbReference>
<dbReference type="Pfam" id="PF12706">
    <property type="entry name" value="Lactamase_B_2"/>
    <property type="match status" value="1"/>
</dbReference>
<dbReference type="GO" id="GO:0016787">
    <property type="term" value="F:hydrolase activity"/>
    <property type="evidence" value="ECO:0007669"/>
    <property type="project" value="UniProtKB-UniRule"/>
</dbReference>
<dbReference type="NCBIfam" id="NF001911">
    <property type="entry name" value="PRK00685.1"/>
    <property type="match status" value="1"/>
</dbReference>
<protein>
    <recommendedName>
        <fullName evidence="2">UPF0173 metal-dependent hydrolase LF1_30210</fullName>
    </recommendedName>
</protein>
<keyword evidence="5" id="KW-1185">Reference proteome</keyword>